<keyword evidence="1" id="KW-0805">Transcription regulation</keyword>
<evidence type="ECO:0000256" key="1">
    <source>
        <dbReference type="ARBA" id="ARBA00023015"/>
    </source>
</evidence>
<evidence type="ECO:0000313" key="8">
    <source>
        <dbReference type="Proteomes" id="UP000530928"/>
    </source>
</evidence>
<dbReference type="InterPro" id="IPR009057">
    <property type="entry name" value="Homeodomain-like_sf"/>
</dbReference>
<reference evidence="7 8" key="1">
    <citation type="submission" date="2020-07" db="EMBL/GenBank/DDBJ databases">
        <title>Genomic Encyclopedia of Type Strains, Phase IV (KMG-IV): sequencing the most valuable type-strain genomes for metagenomic binning, comparative biology and taxonomic classification.</title>
        <authorList>
            <person name="Goeker M."/>
        </authorList>
    </citation>
    <scope>NUCLEOTIDE SEQUENCE [LARGE SCALE GENOMIC DNA]</scope>
    <source>
        <strain evidence="7 8">DSM 45533</strain>
    </source>
</reference>
<dbReference type="AlphaFoldDB" id="A0A7W0HUP4"/>
<dbReference type="Pfam" id="PF21597">
    <property type="entry name" value="TetR_C_43"/>
    <property type="match status" value="1"/>
</dbReference>
<feature type="region of interest" description="Disordered" evidence="5">
    <location>
        <begin position="190"/>
        <end position="210"/>
    </location>
</feature>
<evidence type="ECO:0000256" key="2">
    <source>
        <dbReference type="ARBA" id="ARBA00023125"/>
    </source>
</evidence>
<dbReference type="Gene3D" id="1.10.357.10">
    <property type="entry name" value="Tetracycline Repressor, domain 2"/>
    <property type="match status" value="1"/>
</dbReference>
<evidence type="ECO:0000259" key="6">
    <source>
        <dbReference type="PROSITE" id="PS50977"/>
    </source>
</evidence>
<protein>
    <submittedName>
        <fullName evidence="7">AcrR family transcriptional regulator</fullName>
    </submittedName>
</protein>
<dbReference type="PANTHER" id="PTHR30055">
    <property type="entry name" value="HTH-TYPE TRANSCRIPTIONAL REGULATOR RUTR"/>
    <property type="match status" value="1"/>
</dbReference>
<dbReference type="GO" id="GO:0003700">
    <property type="term" value="F:DNA-binding transcription factor activity"/>
    <property type="evidence" value="ECO:0007669"/>
    <property type="project" value="TreeGrafter"/>
</dbReference>
<proteinExistence type="predicted"/>
<keyword evidence="8" id="KW-1185">Reference proteome</keyword>
<keyword evidence="3" id="KW-0804">Transcription</keyword>
<gene>
    <name evidence="7" type="ORF">HNR30_007769</name>
</gene>
<dbReference type="GO" id="GO:0000976">
    <property type="term" value="F:transcription cis-regulatory region binding"/>
    <property type="evidence" value="ECO:0007669"/>
    <property type="project" value="TreeGrafter"/>
</dbReference>
<dbReference type="PROSITE" id="PS50977">
    <property type="entry name" value="HTH_TETR_2"/>
    <property type="match status" value="1"/>
</dbReference>
<dbReference type="SUPFAM" id="SSF46689">
    <property type="entry name" value="Homeodomain-like"/>
    <property type="match status" value="1"/>
</dbReference>
<evidence type="ECO:0000256" key="5">
    <source>
        <dbReference type="SAM" id="MobiDB-lite"/>
    </source>
</evidence>
<sequence>MTSQPLSGRRKQAARNDELILEAARAVFTADPGAPIAAVAERAGVGISALYRRYSSKEELLRKLCYDGLQLYIKSAHDGLAIDDPWDGFAEFLRGVVVYDTNALTIALAGTFQPTEELYHASVLANELTIQLFDRAQQAGAIRPDIVVDDLAALFEQLSSIKFGDDERSAHLRLRYLALALDSLKAPGTIPLPGPPPSREEIEQRWVYKG</sequence>
<evidence type="ECO:0000256" key="3">
    <source>
        <dbReference type="ARBA" id="ARBA00023163"/>
    </source>
</evidence>
<evidence type="ECO:0000313" key="7">
    <source>
        <dbReference type="EMBL" id="MBA2896378.1"/>
    </source>
</evidence>
<dbReference type="InterPro" id="IPR036271">
    <property type="entry name" value="Tet_transcr_reg_TetR-rel_C_sf"/>
</dbReference>
<feature type="domain" description="HTH tetR-type" evidence="6">
    <location>
        <begin position="14"/>
        <end position="72"/>
    </location>
</feature>
<dbReference type="InterPro" id="IPR049445">
    <property type="entry name" value="TetR_SbtR-like_C"/>
</dbReference>
<dbReference type="Pfam" id="PF00440">
    <property type="entry name" value="TetR_N"/>
    <property type="match status" value="1"/>
</dbReference>
<comment type="caution">
    <text evidence="7">The sequence shown here is derived from an EMBL/GenBank/DDBJ whole genome shotgun (WGS) entry which is preliminary data.</text>
</comment>
<dbReference type="Proteomes" id="UP000530928">
    <property type="component" value="Unassembled WGS sequence"/>
</dbReference>
<dbReference type="RefSeq" id="WP_246380023.1">
    <property type="nucleotide sequence ID" value="NZ_BAABAM010000007.1"/>
</dbReference>
<dbReference type="PANTHER" id="PTHR30055:SF234">
    <property type="entry name" value="HTH-TYPE TRANSCRIPTIONAL REGULATOR BETI"/>
    <property type="match status" value="1"/>
</dbReference>
<feature type="DNA-binding region" description="H-T-H motif" evidence="4">
    <location>
        <begin position="35"/>
        <end position="54"/>
    </location>
</feature>
<organism evidence="7 8">
    <name type="scientific">Nonomuraea soli</name>
    <dbReference type="NCBI Taxonomy" id="1032476"/>
    <lineage>
        <taxon>Bacteria</taxon>
        <taxon>Bacillati</taxon>
        <taxon>Actinomycetota</taxon>
        <taxon>Actinomycetes</taxon>
        <taxon>Streptosporangiales</taxon>
        <taxon>Streptosporangiaceae</taxon>
        <taxon>Nonomuraea</taxon>
    </lineage>
</organism>
<evidence type="ECO:0000256" key="4">
    <source>
        <dbReference type="PROSITE-ProRule" id="PRU00335"/>
    </source>
</evidence>
<dbReference type="SUPFAM" id="SSF48498">
    <property type="entry name" value="Tetracyclin repressor-like, C-terminal domain"/>
    <property type="match status" value="1"/>
</dbReference>
<name>A0A7W0HUP4_9ACTN</name>
<keyword evidence="2 4" id="KW-0238">DNA-binding</keyword>
<dbReference type="EMBL" id="JACDUR010000008">
    <property type="protein sequence ID" value="MBA2896378.1"/>
    <property type="molecule type" value="Genomic_DNA"/>
</dbReference>
<feature type="compositionally biased region" description="Basic and acidic residues" evidence="5">
    <location>
        <begin position="198"/>
        <end position="210"/>
    </location>
</feature>
<accession>A0A7W0HUP4</accession>
<dbReference type="InterPro" id="IPR001647">
    <property type="entry name" value="HTH_TetR"/>
</dbReference>
<dbReference type="InterPro" id="IPR050109">
    <property type="entry name" value="HTH-type_TetR-like_transc_reg"/>
</dbReference>